<dbReference type="RefSeq" id="WP_068264691.1">
    <property type="nucleotide sequence ID" value="NZ_LWSK01000066.1"/>
</dbReference>
<evidence type="ECO:0000313" key="2">
    <source>
        <dbReference type="EMBL" id="KAA1262581.1"/>
    </source>
</evidence>
<reference evidence="2 3" key="1">
    <citation type="submission" date="2019-08" db="EMBL/GenBank/DDBJ databases">
        <title>Deep-cultivation of Planctomycetes and their phenomic and genomic characterization uncovers novel biology.</title>
        <authorList>
            <person name="Wiegand S."/>
            <person name="Jogler M."/>
            <person name="Boedeker C."/>
            <person name="Pinto D."/>
            <person name="Vollmers J."/>
            <person name="Rivas-Marin E."/>
            <person name="Kohn T."/>
            <person name="Peeters S.H."/>
            <person name="Heuer A."/>
            <person name="Rast P."/>
            <person name="Oberbeckmann S."/>
            <person name="Bunk B."/>
            <person name="Jeske O."/>
            <person name="Meyerdierks A."/>
            <person name="Storesund J.E."/>
            <person name="Kallscheuer N."/>
            <person name="Luecker S."/>
            <person name="Lage O.M."/>
            <person name="Pohl T."/>
            <person name="Merkel B.J."/>
            <person name="Hornburger P."/>
            <person name="Mueller R.-W."/>
            <person name="Bruemmer F."/>
            <person name="Labrenz M."/>
            <person name="Spormann A.M."/>
            <person name="Op Den Camp H."/>
            <person name="Overmann J."/>
            <person name="Amann R."/>
            <person name="Jetten M.S.M."/>
            <person name="Mascher T."/>
            <person name="Medema M.H."/>
            <person name="Devos D.P."/>
            <person name="Kaster A.-K."/>
            <person name="Ovreas L."/>
            <person name="Rohde M."/>
            <person name="Galperin M.Y."/>
            <person name="Jogler C."/>
        </authorList>
    </citation>
    <scope>NUCLEOTIDE SEQUENCE [LARGE SCALE GENOMIC DNA]</scope>
    <source>
        <strain evidence="2 3">LF1</strain>
    </source>
</reference>
<sequence>MQYAELQDLQRDIAKAYEADDLIAAVHSLTEAFEKRRGNRVRETKPIADEAESKVVKDWRDLLGPGGPDGETAEDFLGPIYELRDSSEPRNAF</sequence>
<feature type="region of interest" description="Disordered" evidence="1">
    <location>
        <begin position="62"/>
        <end position="93"/>
    </location>
</feature>
<dbReference type="EMBL" id="VRLW01000001">
    <property type="protein sequence ID" value="KAA1262581.1"/>
    <property type="molecule type" value="Genomic_DNA"/>
</dbReference>
<comment type="caution">
    <text evidence="2">The sequence shown here is derived from an EMBL/GenBank/DDBJ whole genome shotgun (WGS) entry which is preliminary data.</text>
</comment>
<dbReference type="OrthoDB" id="9956572at2"/>
<dbReference type="Proteomes" id="UP000322699">
    <property type="component" value="Unassembled WGS sequence"/>
</dbReference>
<name>A0A5B1CQQ7_9BACT</name>
<dbReference type="AlphaFoldDB" id="A0A5B1CQQ7"/>
<proteinExistence type="predicted"/>
<accession>A0A5B1CQQ7</accession>
<protein>
    <submittedName>
        <fullName evidence="2">Uncharacterized protein</fullName>
    </submittedName>
</protein>
<gene>
    <name evidence="2" type="ORF">LF1_51480</name>
</gene>
<keyword evidence="3" id="KW-1185">Reference proteome</keyword>
<evidence type="ECO:0000313" key="3">
    <source>
        <dbReference type="Proteomes" id="UP000322699"/>
    </source>
</evidence>
<feature type="compositionally biased region" description="Basic and acidic residues" evidence="1">
    <location>
        <begin position="82"/>
        <end position="93"/>
    </location>
</feature>
<evidence type="ECO:0000256" key="1">
    <source>
        <dbReference type="SAM" id="MobiDB-lite"/>
    </source>
</evidence>
<organism evidence="2 3">
    <name type="scientific">Rubripirellula obstinata</name>
    <dbReference type="NCBI Taxonomy" id="406547"/>
    <lineage>
        <taxon>Bacteria</taxon>
        <taxon>Pseudomonadati</taxon>
        <taxon>Planctomycetota</taxon>
        <taxon>Planctomycetia</taxon>
        <taxon>Pirellulales</taxon>
        <taxon>Pirellulaceae</taxon>
        <taxon>Rubripirellula</taxon>
    </lineage>
</organism>